<dbReference type="GO" id="GO:0015171">
    <property type="term" value="F:amino acid transmembrane transporter activity"/>
    <property type="evidence" value="ECO:0007669"/>
    <property type="project" value="TreeGrafter"/>
</dbReference>
<keyword evidence="4 6" id="KW-1133">Transmembrane helix</keyword>
<feature type="transmembrane region" description="Helical" evidence="6">
    <location>
        <begin position="185"/>
        <end position="206"/>
    </location>
</feature>
<feature type="transmembrane region" description="Helical" evidence="6">
    <location>
        <begin position="151"/>
        <end position="173"/>
    </location>
</feature>
<dbReference type="RefSeq" id="WP_073485651.1">
    <property type="nucleotide sequence ID" value="NZ_FQVN01000006.1"/>
</dbReference>
<dbReference type="PANTHER" id="PTHR30086">
    <property type="entry name" value="ARGININE EXPORTER PROTEIN ARGO"/>
    <property type="match status" value="1"/>
</dbReference>
<dbReference type="OrthoDB" id="9784202at2"/>
<proteinExistence type="predicted"/>
<dbReference type="STRING" id="2017.SAMN05444320_106374"/>
<protein>
    <submittedName>
        <fullName evidence="7">Threonine/homoserine/homoserine lactone efflux protein</fullName>
    </submittedName>
</protein>
<keyword evidence="3 6" id="KW-0812">Transmembrane</keyword>
<feature type="transmembrane region" description="Helical" evidence="6">
    <location>
        <begin position="6"/>
        <end position="29"/>
    </location>
</feature>
<dbReference type="GO" id="GO:0005886">
    <property type="term" value="C:plasma membrane"/>
    <property type="evidence" value="ECO:0007669"/>
    <property type="project" value="UniProtKB-SubCell"/>
</dbReference>
<dbReference type="Pfam" id="PF01810">
    <property type="entry name" value="LysE"/>
    <property type="match status" value="1"/>
</dbReference>
<evidence type="ECO:0000256" key="2">
    <source>
        <dbReference type="ARBA" id="ARBA00022475"/>
    </source>
</evidence>
<evidence type="ECO:0000256" key="5">
    <source>
        <dbReference type="ARBA" id="ARBA00023136"/>
    </source>
</evidence>
<evidence type="ECO:0000256" key="3">
    <source>
        <dbReference type="ARBA" id="ARBA00022692"/>
    </source>
</evidence>
<organism evidence="7 8">
    <name type="scientific">Streptoalloteichus hindustanus</name>
    <dbReference type="NCBI Taxonomy" id="2017"/>
    <lineage>
        <taxon>Bacteria</taxon>
        <taxon>Bacillati</taxon>
        <taxon>Actinomycetota</taxon>
        <taxon>Actinomycetes</taxon>
        <taxon>Pseudonocardiales</taxon>
        <taxon>Pseudonocardiaceae</taxon>
        <taxon>Streptoalloteichus</taxon>
    </lineage>
</organism>
<dbReference type="AlphaFoldDB" id="A0A1M5H2P3"/>
<accession>A0A1M5H2P3</accession>
<sequence>MLDLGLLPAFLLASVVFVLTPGLDAFLLLRTSLRAGRHAGLRTLLGIHTAGLVQVALVVSGLGIVLAQHPAILTGLRWLGAAYLGYLALSTARALARGWREGVVADSADGPTGGGFGQGFLCNITNPKMMLFCLAFLPQFIGSAGSPTAQLALLGGVFTALAATWELALVLTASRIAPRLRRRSVHNALEALSATAFLAMSVALAFQ</sequence>
<dbReference type="EMBL" id="FQVN01000006">
    <property type="protein sequence ID" value="SHG10215.1"/>
    <property type="molecule type" value="Genomic_DNA"/>
</dbReference>
<gene>
    <name evidence="7" type="ORF">SAMN05444320_106374</name>
</gene>
<feature type="transmembrane region" description="Helical" evidence="6">
    <location>
        <begin position="71"/>
        <end position="89"/>
    </location>
</feature>
<comment type="subcellular location">
    <subcellularLocation>
        <location evidence="1">Cell membrane</location>
        <topology evidence="1">Multi-pass membrane protein</topology>
    </subcellularLocation>
</comment>
<evidence type="ECO:0000313" key="8">
    <source>
        <dbReference type="Proteomes" id="UP000184501"/>
    </source>
</evidence>
<keyword evidence="2" id="KW-1003">Cell membrane</keyword>
<keyword evidence="5 6" id="KW-0472">Membrane</keyword>
<evidence type="ECO:0000313" key="7">
    <source>
        <dbReference type="EMBL" id="SHG10215.1"/>
    </source>
</evidence>
<evidence type="ECO:0000256" key="4">
    <source>
        <dbReference type="ARBA" id="ARBA00022989"/>
    </source>
</evidence>
<dbReference type="Proteomes" id="UP000184501">
    <property type="component" value="Unassembled WGS sequence"/>
</dbReference>
<dbReference type="InterPro" id="IPR001123">
    <property type="entry name" value="LeuE-type"/>
</dbReference>
<name>A0A1M5H2P3_STRHI</name>
<evidence type="ECO:0000256" key="1">
    <source>
        <dbReference type="ARBA" id="ARBA00004651"/>
    </source>
</evidence>
<dbReference type="PANTHER" id="PTHR30086:SF20">
    <property type="entry name" value="ARGININE EXPORTER PROTEIN ARGO-RELATED"/>
    <property type="match status" value="1"/>
</dbReference>
<evidence type="ECO:0000256" key="6">
    <source>
        <dbReference type="SAM" id="Phobius"/>
    </source>
</evidence>
<feature type="transmembrane region" description="Helical" evidence="6">
    <location>
        <begin position="41"/>
        <end position="65"/>
    </location>
</feature>
<dbReference type="PIRSF" id="PIRSF006324">
    <property type="entry name" value="LeuE"/>
    <property type="match status" value="1"/>
</dbReference>
<keyword evidence="8" id="KW-1185">Reference proteome</keyword>
<reference evidence="7 8" key="1">
    <citation type="submission" date="2016-11" db="EMBL/GenBank/DDBJ databases">
        <authorList>
            <person name="Jaros S."/>
            <person name="Januszkiewicz K."/>
            <person name="Wedrychowicz H."/>
        </authorList>
    </citation>
    <scope>NUCLEOTIDE SEQUENCE [LARGE SCALE GENOMIC DNA]</scope>
    <source>
        <strain evidence="7 8">DSM 44523</strain>
    </source>
</reference>